<gene>
    <name evidence="1" type="primary">Erv31_1</name>
    <name evidence="1" type="ORF">MYIHEB_R15944</name>
</gene>
<accession>A0A7K9IWR8</accession>
<protein>
    <submittedName>
        <fullName evidence="1">ENR1 protein</fullName>
    </submittedName>
</protein>
<keyword evidence="2" id="KW-1185">Reference proteome</keyword>
<feature type="non-terminal residue" evidence="1">
    <location>
        <position position="86"/>
    </location>
</feature>
<feature type="non-terminal residue" evidence="1">
    <location>
        <position position="1"/>
    </location>
</feature>
<evidence type="ECO:0000313" key="1">
    <source>
        <dbReference type="EMBL" id="NXH30493.1"/>
    </source>
</evidence>
<proteinExistence type="predicted"/>
<evidence type="ECO:0000313" key="2">
    <source>
        <dbReference type="Proteomes" id="UP000534930"/>
    </source>
</evidence>
<reference evidence="1 2" key="1">
    <citation type="submission" date="2019-09" db="EMBL/GenBank/DDBJ databases">
        <title>Bird 10,000 Genomes (B10K) Project - Family phase.</title>
        <authorList>
            <person name="Zhang G."/>
        </authorList>
    </citation>
    <scope>NUCLEOTIDE SEQUENCE [LARGE SCALE GENOMIC DNA]</scope>
    <source>
        <strain evidence="1">B10K-DU-001-33</strain>
        <tissue evidence="1">Muscle</tissue>
    </source>
</reference>
<dbReference type="AlphaFoldDB" id="A0A7K9IWR8"/>
<name>A0A7K9IWR8_9CORV</name>
<dbReference type="EMBL" id="VWZQ01007010">
    <property type="protein sequence ID" value="NXH30493.1"/>
    <property type="molecule type" value="Genomic_DNA"/>
</dbReference>
<sequence length="86" mass="9712">VEALYQCWDKKGQPYNTVPHILKYWVSATTTVDNFWEAPHGLYWICGKKAYSVLPSFWHGSCTLGAIQPSFFLLAKRAGDHLGVPV</sequence>
<comment type="caution">
    <text evidence="1">The sequence shown here is derived from an EMBL/GenBank/DDBJ whole genome shotgun (WGS) entry which is preliminary data.</text>
</comment>
<organism evidence="1 2">
    <name type="scientific">Myiagra hebetior</name>
    <dbReference type="NCBI Taxonomy" id="381031"/>
    <lineage>
        <taxon>Eukaryota</taxon>
        <taxon>Metazoa</taxon>
        <taxon>Chordata</taxon>
        <taxon>Craniata</taxon>
        <taxon>Vertebrata</taxon>
        <taxon>Euteleostomi</taxon>
        <taxon>Archelosauria</taxon>
        <taxon>Archosauria</taxon>
        <taxon>Dinosauria</taxon>
        <taxon>Saurischia</taxon>
        <taxon>Theropoda</taxon>
        <taxon>Coelurosauria</taxon>
        <taxon>Aves</taxon>
        <taxon>Neognathae</taxon>
        <taxon>Neoaves</taxon>
        <taxon>Telluraves</taxon>
        <taxon>Australaves</taxon>
        <taxon>Passeriformes</taxon>
        <taxon>Corvoidea</taxon>
        <taxon>Monarchidae</taxon>
        <taxon>Myiagra</taxon>
    </lineage>
</organism>
<dbReference type="Proteomes" id="UP000534930">
    <property type="component" value="Unassembled WGS sequence"/>
</dbReference>